<organism evidence="1 2">
    <name type="scientific">Microbacterium ginsengisoli</name>
    <dbReference type="NCBI Taxonomy" id="400772"/>
    <lineage>
        <taxon>Bacteria</taxon>
        <taxon>Bacillati</taxon>
        <taxon>Actinomycetota</taxon>
        <taxon>Actinomycetes</taxon>
        <taxon>Micrococcales</taxon>
        <taxon>Microbacteriaceae</taxon>
        <taxon>Microbacterium</taxon>
    </lineage>
</organism>
<sequence>MADERRTRVLIVTGDLIGEKMAGPAIRVWNMAEALADACDVRVVSWNRIERTSERFGLHAVHESDDAAIAVHEQWCDVIVVQGVSFRMFPSVRTSAKIVVADLYDPFQLEQLELNKFSDERTWNEEVRKAVSLINEQLLRADAVLCASERQRDLWLGALSTLGRLNPSTYRADETFSSFVRIVPFGLPVAPPVRTRPALKGIVPGIDDGDVVLIWGGGIYNWFDPVSLIEAMGVLRDSHPHVKLFFLSASHFNPDVPEMQVVADTVGAAERLGLRDRTVFFNDSWVDYDDRVNYLLDADIGVSTHVVHAETRFSFRTRLLDYLWAGLPIIATEGDTFADVITSQGLGAVVPEKDAAALAAAIATLAEPGARAAAAARVRAVAEAYTWPQALSPLVDFCTAPVHAADHGTRPAGLTCGDRFERILAMPRGRRRDLALLRYYLTSGGFRLVREKVAERRERLGRNV</sequence>
<accession>A0A0F0LSC8</accession>
<dbReference type="PATRIC" id="fig|400772.4.peg.2380"/>
<dbReference type="AlphaFoldDB" id="A0A0F0LSC8"/>
<dbReference type="STRING" id="400772.RR49_02368"/>
<reference evidence="1 2" key="1">
    <citation type="submission" date="2015-02" db="EMBL/GenBank/DDBJ databases">
        <title>Draft genome sequences of ten Microbacterium spp. with emphasis on heavy metal contaminated environments.</title>
        <authorList>
            <person name="Corretto E."/>
        </authorList>
    </citation>
    <scope>NUCLEOTIDE SEQUENCE [LARGE SCALE GENOMIC DNA]</scope>
    <source>
        <strain evidence="1 2">DSM 18659</strain>
    </source>
</reference>
<evidence type="ECO:0000313" key="1">
    <source>
        <dbReference type="EMBL" id="KJL35609.1"/>
    </source>
</evidence>
<proteinExistence type="predicted"/>
<evidence type="ECO:0000313" key="2">
    <source>
        <dbReference type="Proteomes" id="UP000033451"/>
    </source>
</evidence>
<protein>
    <recommendedName>
        <fullName evidence="3">Glycosyl transferases group 1</fullName>
    </recommendedName>
</protein>
<dbReference type="GO" id="GO:0016757">
    <property type="term" value="F:glycosyltransferase activity"/>
    <property type="evidence" value="ECO:0007669"/>
    <property type="project" value="TreeGrafter"/>
</dbReference>
<keyword evidence="2" id="KW-1185">Reference proteome</keyword>
<dbReference type="PANTHER" id="PTHR12526:SF635">
    <property type="entry name" value="GLYCOSYL TRANSFERASE GROUP 1"/>
    <property type="match status" value="1"/>
</dbReference>
<gene>
    <name evidence="1" type="ORF">RR49_02368</name>
</gene>
<dbReference type="Gene3D" id="3.40.50.2000">
    <property type="entry name" value="Glycogen Phosphorylase B"/>
    <property type="match status" value="1"/>
</dbReference>
<dbReference type="PANTHER" id="PTHR12526">
    <property type="entry name" value="GLYCOSYLTRANSFERASE"/>
    <property type="match status" value="1"/>
</dbReference>
<dbReference type="Proteomes" id="UP000033451">
    <property type="component" value="Unassembled WGS sequence"/>
</dbReference>
<name>A0A0F0LSC8_9MICO</name>
<dbReference type="EMBL" id="JYIY01000078">
    <property type="protein sequence ID" value="KJL35609.1"/>
    <property type="molecule type" value="Genomic_DNA"/>
</dbReference>
<comment type="caution">
    <text evidence="1">The sequence shown here is derived from an EMBL/GenBank/DDBJ whole genome shotgun (WGS) entry which is preliminary data.</text>
</comment>
<evidence type="ECO:0008006" key="3">
    <source>
        <dbReference type="Google" id="ProtNLM"/>
    </source>
</evidence>
<dbReference type="SUPFAM" id="SSF53756">
    <property type="entry name" value="UDP-Glycosyltransferase/glycogen phosphorylase"/>
    <property type="match status" value="1"/>
</dbReference>
<dbReference type="Pfam" id="PF13692">
    <property type="entry name" value="Glyco_trans_1_4"/>
    <property type="match status" value="1"/>
</dbReference>